<evidence type="ECO:0000256" key="2">
    <source>
        <dbReference type="ARBA" id="ARBA00001947"/>
    </source>
</evidence>
<comment type="cofactor">
    <cofactor evidence="2">
        <name>Zn(2+)</name>
        <dbReference type="ChEBI" id="CHEBI:29105"/>
    </cofactor>
</comment>
<evidence type="ECO:0000256" key="5">
    <source>
        <dbReference type="ARBA" id="ARBA00022723"/>
    </source>
</evidence>
<dbReference type="NCBIfam" id="TIGR01910">
    <property type="entry name" value="DapE-ArgE"/>
    <property type="match status" value="1"/>
</dbReference>
<proteinExistence type="inferred from homology"/>
<sequence>MLASAGPILSTQICILDTKKLAVDSCPWSIVFRPRADRVPVGFRENELVKNNDLAVAEAPCDALSFLQQVVGCNTVSPPGNEIVLARIIEARLAEAGIPARIFQQNEHQANLVATLKGGAPGPRLVLSGHLDTVPIGDAAWKHDPFSATVEDGRVYGRGTADMKGGLLALLYAFMQQKDIAPDRWRGELVFAATYAEEVGALGAATMVRERQIPEFDAMIIAEPTSNGLVIAHKGVLWLRVTSFGRTAHGSMPAAGTNAVDKLHLFYERLKSLELGVSTTPLLSDPTFAVTTFNGGSNTNVIPDLCRMTIDIRTVPGQDHRAIVARIEAMAAALAAEDPDARFAIESTLDLPGLLTDETSRIVADCRSVLAERGADAVRGAQYFTDASAFAAHGGDIVILGPGEPEQAHQTDEHLAIDAYFGAIEIYRRIIGRFLSKR</sequence>
<keyword evidence="11" id="KW-1185">Reference proteome</keyword>
<reference evidence="10 11" key="1">
    <citation type="submission" date="2019-12" db="EMBL/GenBank/DDBJ databases">
        <title>Nitratireductor arenosus sp. nov., Isolated from sea sand, Jeju island, South Korea.</title>
        <authorList>
            <person name="Kim W."/>
        </authorList>
    </citation>
    <scope>NUCLEOTIDE SEQUENCE [LARGE SCALE GENOMIC DNA]</scope>
    <source>
        <strain evidence="10 11">CAU 1489</strain>
    </source>
</reference>
<dbReference type="InterPro" id="IPR036264">
    <property type="entry name" value="Bact_exopeptidase_dim_dom"/>
</dbReference>
<evidence type="ECO:0000256" key="1">
    <source>
        <dbReference type="ARBA" id="ARBA00001941"/>
    </source>
</evidence>
<dbReference type="GO" id="GO:0016787">
    <property type="term" value="F:hydrolase activity"/>
    <property type="evidence" value="ECO:0007669"/>
    <property type="project" value="UniProtKB-KW"/>
</dbReference>
<organism evidence="10 11">
    <name type="scientific">Nitratireductor arenosus</name>
    <dbReference type="NCBI Taxonomy" id="2682096"/>
    <lineage>
        <taxon>Bacteria</taxon>
        <taxon>Pseudomonadati</taxon>
        <taxon>Pseudomonadota</taxon>
        <taxon>Alphaproteobacteria</taxon>
        <taxon>Hyphomicrobiales</taxon>
        <taxon>Phyllobacteriaceae</taxon>
        <taxon>Nitratireductor</taxon>
    </lineage>
</organism>
<dbReference type="PANTHER" id="PTHR43808:SF8">
    <property type="entry name" value="PEPTIDASE M20 DIMERISATION DOMAIN-CONTAINING PROTEIN"/>
    <property type="match status" value="1"/>
</dbReference>
<dbReference type="GO" id="GO:0046872">
    <property type="term" value="F:metal ion binding"/>
    <property type="evidence" value="ECO:0007669"/>
    <property type="project" value="UniProtKB-KW"/>
</dbReference>
<evidence type="ECO:0000256" key="7">
    <source>
        <dbReference type="ARBA" id="ARBA00022833"/>
    </source>
</evidence>
<protein>
    <submittedName>
        <fullName evidence="10">ArgE/DapE family deacylase</fullName>
    </submittedName>
</protein>
<dbReference type="GO" id="GO:0008652">
    <property type="term" value="P:amino acid biosynthetic process"/>
    <property type="evidence" value="ECO:0007669"/>
    <property type="project" value="UniProtKB-KW"/>
</dbReference>
<evidence type="ECO:0000256" key="6">
    <source>
        <dbReference type="ARBA" id="ARBA00022801"/>
    </source>
</evidence>
<comment type="similarity">
    <text evidence="3">Belongs to the peptidase M20A family.</text>
</comment>
<dbReference type="EMBL" id="WPHG01000001">
    <property type="protein sequence ID" value="MVA95975.1"/>
    <property type="molecule type" value="Genomic_DNA"/>
</dbReference>
<dbReference type="SUPFAM" id="SSF53187">
    <property type="entry name" value="Zn-dependent exopeptidases"/>
    <property type="match status" value="1"/>
</dbReference>
<dbReference type="AlphaFoldDB" id="A0A844Q9R5"/>
<gene>
    <name evidence="10" type="ORF">GN330_01725</name>
</gene>
<name>A0A844Q9R5_9HYPH</name>
<dbReference type="SUPFAM" id="SSF55031">
    <property type="entry name" value="Bacterial exopeptidase dimerisation domain"/>
    <property type="match status" value="1"/>
</dbReference>
<dbReference type="Pfam" id="PF07687">
    <property type="entry name" value="M20_dimer"/>
    <property type="match status" value="1"/>
</dbReference>
<comment type="cofactor">
    <cofactor evidence="1">
        <name>Co(2+)</name>
        <dbReference type="ChEBI" id="CHEBI:48828"/>
    </cofactor>
</comment>
<dbReference type="Proteomes" id="UP000463224">
    <property type="component" value="Unassembled WGS sequence"/>
</dbReference>
<dbReference type="InterPro" id="IPR011650">
    <property type="entry name" value="Peptidase_M20_dimer"/>
</dbReference>
<dbReference type="Gene3D" id="3.40.630.10">
    <property type="entry name" value="Zn peptidases"/>
    <property type="match status" value="1"/>
</dbReference>
<dbReference type="InterPro" id="IPR002933">
    <property type="entry name" value="Peptidase_M20"/>
</dbReference>
<keyword evidence="6" id="KW-0378">Hydrolase</keyword>
<keyword evidence="4" id="KW-0028">Amino-acid biosynthesis</keyword>
<dbReference type="InterPro" id="IPR050072">
    <property type="entry name" value="Peptidase_M20A"/>
</dbReference>
<keyword evidence="8" id="KW-0170">Cobalt</keyword>
<dbReference type="CDD" id="cd08659">
    <property type="entry name" value="M20_ArgE_DapE-like"/>
    <property type="match status" value="1"/>
</dbReference>
<evidence type="ECO:0000313" key="11">
    <source>
        <dbReference type="Proteomes" id="UP000463224"/>
    </source>
</evidence>
<dbReference type="PANTHER" id="PTHR43808">
    <property type="entry name" value="ACETYLORNITHINE DEACETYLASE"/>
    <property type="match status" value="1"/>
</dbReference>
<dbReference type="Pfam" id="PF01546">
    <property type="entry name" value="Peptidase_M20"/>
    <property type="match status" value="1"/>
</dbReference>
<dbReference type="InterPro" id="IPR010182">
    <property type="entry name" value="ArgE/DapE"/>
</dbReference>
<dbReference type="Gene3D" id="3.30.70.360">
    <property type="match status" value="1"/>
</dbReference>
<evidence type="ECO:0000259" key="9">
    <source>
        <dbReference type="Pfam" id="PF07687"/>
    </source>
</evidence>
<accession>A0A844Q9R5</accession>
<evidence type="ECO:0000313" key="10">
    <source>
        <dbReference type="EMBL" id="MVA95975.1"/>
    </source>
</evidence>
<evidence type="ECO:0000256" key="3">
    <source>
        <dbReference type="ARBA" id="ARBA00006247"/>
    </source>
</evidence>
<keyword evidence="7" id="KW-0862">Zinc</keyword>
<evidence type="ECO:0000256" key="4">
    <source>
        <dbReference type="ARBA" id="ARBA00022605"/>
    </source>
</evidence>
<comment type="caution">
    <text evidence="10">The sequence shown here is derived from an EMBL/GenBank/DDBJ whole genome shotgun (WGS) entry which is preliminary data.</text>
</comment>
<feature type="domain" description="Peptidase M20 dimerisation" evidence="9">
    <location>
        <begin position="231"/>
        <end position="338"/>
    </location>
</feature>
<evidence type="ECO:0000256" key="8">
    <source>
        <dbReference type="ARBA" id="ARBA00023285"/>
    </source>
</evidence>
<keyword evidence="5" id="KW-0479">Metal-binding</keyword>